<feature type="transmembrane region" description="Helical" evidence="1">
    <location>
        <begin position="98"/>
        <end position="121"/>
    </location>
</feature>
<dbReference type="Proteomes" id="UP001216907">
    <property type="component" value="Unassembled WGS sequence"/>
</dbReference>
<dbReference type="Pfam" id="PF18902">
    <property type="entry name" value="DUF5658"/>
    <property type="match status" value="1"/>
</dbReference>
<reference evidence="3 4" key="1">
    <citation type="submission" date="2023-03" db="EMBL/GenBank/DDBJ databases">
        <title>Paludisphaera mucosa sp. nov. a novel planctomycete from northern fen.</title>
        <authorList>
            <person name="Ivanova A."/>
        </authorList>
    </citation>
    <scope>NUCLEOTIDE SEQUENCE [LARGE SCALE GENOMIC DNA]</scope>
    <source>
        <strain evidence="3 4">Pla2</strain>
    </source>
</reference>
<sequence>MRADDSDATVRFPCAWCGLGVTAPAGVAKVKGRCPHCGAVQDVPRPATPPPEPYALIEEPPAPAVAAPTPTPVPARVVRGSKGFWRSLLHESAGRESVLAAEISALLLLSVADLMTTYHLMRTHPKFYESNPVAQFFFARWNIAGMAVFKFSVIAFVVVVGEVVERRRPGLGRFVILTGCLASMVVVVHGLRLAFGEFAAE</sequence>
<comment type="caution">
    <text evidence="3">The sequence shown here is derived from an EMBL/GenBank/DDBJ whole genome shotgun (WGS) entry which is preliminary data.</text>
</comment>
<evidence type="ECO:0000259" key="2">
    <source>
        <dbReference type="Pfam" id="PF18902"/>
    </source>
</evidence>
<keyword evidence="1" id="KW-0812">Transmembrane</keyword>
<evidence type="ECO:0000313" key="4">
    <source>
        <dbReference type="Proteomes" id="UP001216907"/>
    </source>
</evidence>
<keyword evidence="1" id="KW-1133">Transmembrane helix</keyword>
<dbReference type="RefSeq" id="WP_277863106.1">
    <property type="nucleotide sequence ID" value="NZ_JARRAG010000002.1"/>
</dbReference>
<evidence type="ECO:0000256" key="1">
    <source>
        <dbReference type="SAM" id="Phobius"/>
    </source>
</evidence>
<keyword evidence="1" id="KW-0472">Membrane</keyword>
<feature type="transmembrane region" description="Helical" evidence="1">
    <location>
        <begin position="171"/>
        <end position="195"/>
    </location>
</feature>
<dbReference type="InterPro" id="IPR043717">
    <property type="entry name" value="DUF5658"/>
</dbReference>
<keyword evidence="4" id="KW-1185">Reference proteome</keyword>
<organism evidence="3 4">
    <name type="scientific">Paludisphaera mucosa</name>
    <dbReference type="NCBI Taxonomy" id="3030827"/>
    <lineage>
        <taxon>Bacteria</taxon>
        <taxon>Pseudomonadati</taxon>
        <taxon>Planctomycetota</taxon>
        <taxon>Planctomycetia</taxon>
        <taxon>Isosphaerales</taxon>
        <taxon>Isosphaeraceae</taxon>
        <taxon>Paludisphaera</taxon>
    </lineage>
</organism>
<protein>
    <submittedName>
        <fullName evidence="3">DUF5658 family protein</fullName>
    </submittedName>
</protein>
<feature type="domain" description="DUF5658" evidence="2">
    <location>
        <begin position="105"/>
        <end position="190"/>
    </location>
</feature>
<dbReference type="EMBL" id="JARRAG010000002">
    <property type="protein sequence ID" value="MDG3006815.1"/>
    <property type="molecule type" value="Genomic_DNA"/>
</dbReference>
<name>A0ABT6FGY7_9BACT</name>
<proteinExistence type="predicted"/>
<evidence type="ECO:0000313" key="3">
    <source>
        <dbReference type="EMBL" id="MDG3006815.1"/>
    </source>
</evidence>
<feature type="transmembrane region" description="Helical" evidence="1">
    <location>
        <begin position="141"/>
        <end position="164"/>
    </location>
</feature>
<gene>
    <name evidence="3" type="ORF">PZE19_23845</name>
</gene>
<accession>A0ABT6FGY7</accession>